<evidence type="ECO:0000313" key="2">
    <source>
        <dbReference type="Proteomes" id="UP001302274"/>
    </source>
</evidence>
<evidence type="ECO:0000313" key="1">
    <source>
        <dbReference type="EMBL" id="MEA9358586.1"/>
    </source>
</evidence>
<organism evidence="1 2">
    <name type="scientific">Bacteriovorax antarcticus</name>
    <dbReference type="NCBI Taxonomy" id="3088717"/>
    <lineage>
        <taxon>Bacteria</taxon>
        <taxon>Pseudomonadati</taxon>
        <taxon>Bdellovibrionota</taxon>
        <taxon>Bacteriovoracia</taxon>
        <taxon>Bacteriovoracales</taxon>
        <taxon>Bacteriovoracaceae</taxon>
        <taxon>Bacteriovorax</taxon>
    </lineage>
</organism>
<gene>
    <name evidence="1" type="ORF">SHI21_20280</name>
</gene>
<reference evidence="1 2" key="1">
    <citation type="submission" date="2023-11" db="EMBL/GenBank/DDBJ databases">
        <title>A Novel Polar Bacteriovorax (B. antarcticus) Isolated from the Biocrust in Antarctica.</title>
        <authorList>
            <person name="Mun W."/>
            <person name="Choi S.Y."/>
            <person name="Mitchell R.J."/>
        </authorList>
    </citation>
    <scope>NUCLEOTIDE SEQUENCE [LARGE SCALE GENOMIC DNA]</scope>
    <source>
        <strain evidence="1 2">PP10</strain>
    </source>
</reference>
<sequence length="86" mass="9461">MKDLIIYGRASQKVIKTIPINTDDLTTNLMELLLDNGIPVASSCNGEGVCLKCILTANGEKILSCQIDIEDLFKEHDSVTVIFSYL</sequence>
<evidence type="ECO:0008006" key="3">
    <source>
        <dbReference type="Google" id="ProtNLM"/>
    </source>
</evidence>
<protein>
    <recommendedName>
        <fullName evidence="3">2Fe-2S ferredoxin-type domain-containing protein</fullName>
    </recommendedName>
</protein>
<dbReference type="Proteomes" id="UP001302274">
    <property type="component" value="Unassembled WGS sequence"/>
</dbReference>
<accession>A0ABU5VZS9</accession>
<dbReference type="Gene3D" id="3.10.20.30">
    <property type="match status" value="1"/>
</dbReference>
<dbReference type="EMBL" id="JAYGJQ010000003">
    <property type="protein sequence ID" value="MEA9358586.1"/>
    <property type="molecule type" value="Genomic_DNA"/>
</dbReference>
<dbReference type="InterPro" id="IPR036010">
    <property type="entry name" value="2Fe-2S_ferredoxin-like_sf"/>
</dbReference>
<proteinExistence type="predicted"/>
<keyword evidence="2" id="KW-1185">Reference proteome</keyword>
<comment type="caution">
    <text evidence="1">The sequence shown here is derived from an EMBL/GenBank/DDBJ whole genome shotgun (WGS) entry which is preliminary data.</text>
</comment>
<name>A0ABU5VZS9_9BACT</name>
<dbReference type="RefSeq" id="WP_323579062.1">
    <property type="nucleotide sequence ID" value="NZ_JAYGJQ010000003.1"/>
</dbReference>
<dbReference type="InterPro" id="IPR012675">
    <property type="entry name" value="Beta-grasp_dom_sf"/>
</dbReference>
<dbReference type="SUPFAM" id="SSF54292">
    <property type="entry name" value="2Fe-2S ferredoxin-like"/>
    <property type="match status" value="1"/>
</dbReference>